<feature type="compositionally biased region" description="Polar residues" evidence="1">
    <location>
        <begin position="197"/>
        <end position="207"/>
    </location>
</feature>
<accession>A0A2V1GY56</accession>
<name>A0A2V1GY56_9GAMM</name>
<feature type="region of interest" description="Disordered" evidence="1">
    <location>
        <begin position="197"/>
        <end position="220"/>
    </location>
</feature>
<gene>
    <name evidence="2" type="ORF">DC094_01375</name>
</gene>
<proteinExistence type="predicted"/>
<evidence type="ECO:0000256" key="1">
    <source>
        <dbReference type="SAM" id="MobiDB-lite"/>
    </source>
</evidence>
<organism evidence="2 3">
    <name type="scientific">Pelagibaculum spongiae</name>
    <dbReference type="NCBI Taxonomy" id="2080658"/>
    <lineage>
        <taxon>Bacteria</taxon>
        <taxon>Pseudomonadati</taxon>
        <taxon>Pseudomonadota</taxon>
        <taxon>Gammaproteobacteria</taxon>
        <taxon>Oceanospirillales</taxon>
        <taxon>Pelagibaculum</taxon>
    </lineage>
</organism>
<protein>
    <recommendedName>
        <fullName evidence="4">FCP1 homology domain-containing protein</fullName>
    </recommendedName>
</protein>
<keyword evidence="3" id="KW-1185">Reference proteome</keyword>
<dbReference type="Proteomes" id="UP000244906">
    <property type="component" value="Unassembled WGS sequence"/>
</dbReference>
<reference evidence="2 3" key="1">
    <citation type="submission" date="2018-04" db="EMBL/GenBank/DDBJ databases">
        <title>Thalassorhabdus spongiae gen. nov., sp. nov., isolated from a marine sponge in South-West Iceland.</title>
        <authorList>
            <person name="Knobloch S."/>
            <person name="Daussin A."/>
            <person name="Johannsson R."/>
            <person name="Marteinsson V.T."/>
        </authorList>
    </citation>
    <scope>NUCLEOTIDE SEQUENCE [LARGE SCALE GENOMIC DNA]</scope>
    <source>
        <strain evidence="2 3">Hp12</strain>
    </source>
</reference>
<evidence type="ECO:0000313" key="2">
    <source>
        <dbReference type="EMBL" id="PVZ71706.1"/>
    </source>
</evidence>
<sequence>MDLQQPAGIHPIYWFFFDLDQTLLCIDRKNSKEKLSRIQSQHLSDSEIVDFSTKKRILALYAQELPPILQILNRSPLVSFNILTTATYDCSKTIIPFIEETYLNGGDFKGKTINRTQVASFLEETNDHHQKIDLYSKGNYIKKLLHTTNTTYQNHHVILIDDKITQRESAKRHNFIVIDPTQPDFIDQLTSLVSSIAHPDTSTSSEPWQPLRRSARIRNK</sequence>
<dbReference type="AlphaFoldDB" id="A0A2V1GY56"/>
<comment type="caution">
    <text evidence="2">The sequence shown here is derived from an EMBL/GenBank/DDBJ whole genome shotgun (WGS) entry which is preliminary data.</text>
</comment>
<evidence type="ECO:0008006" key="4">
    <source>
        <dbReference type="Google" id="ProtNLM"/>
    </source>
</evidence>
<evidence type="ECO:0000313" key="3">
    <source>
        <dbReference type="Proteomes" id="UP000244906"/>
    </source>
</evidence>
<dbReference type="EMBL" id="QDDL01000001">
    <property type="protein sequence ID" value="PVZ71706.1"/>
    <property type="molecule type" value="Genomic_DNA"/>
</dbReference>